<evidence type="ECO:0000259" key="1">
    <source>
        <dbReference type="Pfam" id="PF04539"/>
    </source>
</evidence>
<feature type="domain" description="RNA polymerase sigma-70 region 3" evidence="1">
    <location>
        <begin position="9"/>
        <end position="57"/>
    </location>
</feature>
<dbReference type="SUPFAM" id="SSF88659">
    <property type="entry name" value="Sigma3 and sigma4 domains of RNA polymerase sigma factors"/>
    <property type="match status" value="1"/>
</dbReference>
<evidence type="ECO:0000313" key="3">
    <source>
        <dbReference type="Proteomes" id="UP001230654"/>
    </source>
</evidence>
<comment type="caution">
    <text evidence="2">The sequence shown here is derived from an EMBL/GenBank/DDBJ whole genome shotgun (WGS) entry which is preliminary data.</text>
</comment>
<organism evidence="2 3">
    <name type="scientific">Streptomyces rishiriensis</name>
    <dbReference type="NCBI Taxonomy" id="68264"/>
    <lineage>
        <taxon>Bacteria</taxon>
        <taxon>Bacillati</taxon>
        <taxon>Actinomycetota</taxon>
        <taxon>Actinomycetes</taxon>
        <taxon>Kitasatosporales</taxon>
        <taxon>Streptomycetaceae</taxon>
        <taxon>Streptomyces</taxon>
    </lineage>
</organism>
<dbReference type="InterPro" id="IPR036388">
    <property type="entry name" value="WH-like_DNA-bd_sf"/>
</dbReference>
<dbReference type="Gene3D" id="1.10.10.10">
    <property type="entry name" value="Winged helix-like DNA-binding domain superfamily/Winged helix DNA-binding domain"/>
    <property type="match status" value="1"/>
</dbReference>
<evidence type="ECO:0000313" key="2">
    <source>
        <dbReference type="EMBL" id="MDQ0577985.1"/>
    </source>
</evidence>
<dbReference type="Proteomes" id="UP001230654">
    <property type="component" value="Unassembled WGS sequence"/>
</dbReference>
<keyword evidence="3" id="KW-1185">Reference proteome</keyword>
<name>A0ABU0NFV7_STRRH</name>
<reference evidence="2 3" key="1">
    <citation type="submission" date="2023-07" db="EMBL/GenBank/DDBJ databases">
        <title>Comparative genomics of wheat-associated soil bacteria to identify genetic determinants of phenazine resistance.</title>
        <authorList>
            <person name="Mouncey N."/>
        </authorList>
    </citation>
    <scope>NUCLEOTIDE SEQUENCE [LARGE SCALE GENOMIC DNA]</scope>
    <source>
        <strain evidence="2 3">B2I6</strain>
    </source>
</reference>
<sequence length="62" mass="6931">MHVPRRLQEARVRLARATEELRTGLGRTPTVKELSQLMRLPEDEVVEARLAANGYDSTTSGP</sequence>
<keyword evidence="2" id="KW-0240">DNA-directed RNA polymerase</keyword>
<dbReference type="InterPro" id="IPR007624">
    <property type="entry name" value="RNA_pol_sigma70_r3"/>
</dbReference>
<dbReference type="GO" id="GO:0000428">
    <property type="term" value="C:DNA-directed RNA polymerase complex"/>
    <property type="evidence" value="ECO:0007669"/>
    <property type="project" value="UniProtKB-KW"/>
</dbReference>
<keyword evidence="2" id="KW-0804">Transcription</keyword>
<proteinExistence type="predicted"/>
<protein>
    <submittedName>
        <fullName evidence="2">DNA-directed RNA polymerase specialized sigma subunit</fullName>
    </submittedName>
</protein>
<accession>A0ABU0NFV7</accession>
<dbReference type="EMBL" id="JAUSWV010000001">
    <property type="protein sequence ID" value="MDQ0577985.1"/>
    <property type="molecule type" value="Genomic_DNA"/>
</dbReference>
<dbReference type="InterPro" id="IPR013324">
    <property type="entry name" value="RNA_pol_sigma_r3/r4-like"/>
</dbReference>
<dbReference type="Pfam" id="PF04539">
    <property type="entry name" value="Sigma70_r3"/>
    <property type="match status" value="1"/>
</dbReference>
<gene>
    <name evidence="2" type="ORF">QF030_000163</name>
</gene>